<evidence type="ECO:0000313" key="1">
    <source>
        <dbReference type="EMBL" id="CAG8660761.1"/>
    </source>
</evidence>
<gene>
    <name evidence="1" type="ORF">PBRASI_LOCUS10770</name>
</gene>
<dbReference type="EMBL" id="CAJVPI010003655">
    <property type="protein sequence ID" value="CAG8660761.1"/>
    <property type="molecule type" value="Genomic_DNA"/>
</dbReference>
<keyword evidence="2" id="KW-1185">Reference proteome</keyword>
<comment type="caution">
    <text evidence="1">The sequence shown here is derived from an EMBL/GenBank/DDBJ whole genome shotgun (WGS) entry which is preliminary data.</text>
</comment>
<sequence length="111" mass="12655">MTKEMRRQIKNHFPVGFVPFGGNFKDFIKPFVEELDLLQKEMWMKCAEGNIYAGVKNHNANFGCCMCKAPRGDSTNPAFDVLANGWYHHQTDLEIAEINSLQGTARIQMSK</sequence>
<evidence type="ECO:0000313" key="2">
    <source>
        <dbReference type="Proteomes" id="UP000789739"/>
    </source>
</evidence>
<dbReference type="AlphaFoldDB" id="A0A9N9E5E0"/>
<organism evidence="1 2">
    <name type="scientific">Paraglomus brasilianum</name>
    <dbReference type="NCBI Taxonomy" id="144538"/>
    <lineage>
        <taxon>Eukaryota</taxon>
        <taxon>Fungi</taxon>
        <taxon>Fungi incertae sedis</taxon>
        <taxon>Mucoromycota</taxon>
        <taxon>Glomeromycotina</taxon>
        <taxon>Glomeromycetes</taxon>
        <taxon>Paraglomerales</taxon>
        <taxon>Paraglomeraceae</taxon>
        <taxon>Paraglomus</taxon>
    </lineage>
</organism>
<name>A0A9N9E5E0_9GLOM</name>
<accession>A0A9N9E5E0</accession>
<reference evidence="1" key="1">
    <citation type="submission" date="2021-06" db="EMBL/GenBank/DDBJ databases">
        <authorList>
            <person name="Kallberg Y."/>
            <person name="Tangrot J."/>
            <person name="Rosling A."/>
        </authorList>
    </citation>
    <scope>NUCLEOTIDE SEQUENCE</scope>
    <source>
        <strain evidence="1">BR232B</strain>
    </source>
</reference>
<proteinExistence type="predicted"/>
<dbReference type="OrthoDB" id="2420179at2759"/>
<feature type="non-terminal residue" evidence="1">
    <location>
        <position position="111"/>
    </location>
</feature>
<dbReference type="Proteomes" id="UP000789739">
    <property type="component" value="Unassembled WGS sequence"/>
</dbReference>
<protein>
    <submittedName>
        <fullName evidence="1">4037_t:CDS:1</fullName>
    </submittedName>
</protein>